<dbReference type="Proteomes" id="UP001347796">
    <property type="component" value="Unassembled WGS sequence"/>
</dbReference>
<protein>
    <submittedName>
        <fullName evidence="2">Uncharacterized protein</fullName>
    </submittedName>
</protein>
<dbReference type="EMBL" id="JAZGQO010000007">
    <property type="protein sequence ID" value="KAK6182561.1"/>
    <property type="molecule type" value="Genomic_DNA"/>
</dbReference>
<evidence type="ECO:0000313" key="2">
    <source>
        <dbReference type="EMBL" id="KAK6182561.1"/>
    </source>
</evidence>
<gene>
    <name evidence="2" type="ORF">SNE40_010215</name>
</gene>
<comment type="caution">
    <text evidence="2">The sequence shown here is derived from an EMBL/GenBank/DDBJ whole genome shotgun (WGS) entry which is preliminary data.</text>
</comment>
<sequence length="182" mass="20791">MTTVASNDSTTNNTPITSEKAVFFTLKYGANLSIIFNANCKNDILLHYIKRKCQCSDNDMIELSDERGQVKNIRNNRDQYGTKFIKDRENVILLKIDDSIPVTDPKKTKYIPMLVEMQENKAFMDAVNYGKMGEDPNLRRRSSSVGPDHDDQPTPRTKSKTSVSNKRKSIGRRQSSRVLVKR</sequence>
<dbReference type="Pfam" id="PF15874">
    <property type="entry name" value="Il2rg"/>
    <property type="match status" value="1"/>
</dbReference>
<keyword evidence="3" id="KW-1185">Reference proteome</keyword>
<evidence type="ECO:0000256" key="1">
    <source>
        <dbReference type="SAM" id="MobiDB-lite"/>
    </source>
</evidence>
<dbReference type="PANTHER" id="PTHR33887">
    <property type="entry name" value="PB1 DOMAIN-CONTAINING PROTEIN"/>
    <property type="match status" value="1"/>
</dbReference>
<evidence type="ECO:0000313" key="3">
    <source>
        <dbReference type="Proteomes" id="UP001347796"/>
    </source>
</evidence>
<dbReference type="InterPro" id="IPR039471">
    <property type="entry name" value="CXorf65-like"/>
</dbReference>
<dbReference type="AlphaFoldDB" id="A0AAN8PZN4"/>
<feature type="compositionally biased region" description="Polar residues" evidence="1">
    <location>
        <begin position="154"/>
        <end position="164"/>
    </location>
</feature>
<name>A0AAN8PZN4_PATCE</name>
<dbReference type="PANTHER" id="PTHR33887:SF5">
    <property type="entry name" value="PB1 DOMAIN-CONTAINING PROTEIN"/>
    <property type="match status" value="1"/>
</dbReference>
<feature type="compositionally biased region" description="Basic residues" evidence="1">
    <location>
        <begin position="165"/>
        <end position="182"/>
    </location>
</feature>
<feature type="region of interest" description="Disordered" evidence="1">
    <location>
        <begin position="132"/>
        <end position="182"/>
    </location>
</feature>
<organism evidence="2 3">
    <name type="scientific">Patella caerulea</name>
    <name type="common">Rayed Mediterranean limpet</name>
    <dbReference type="NCBI Taxonomy" id="87958"/>
    <lineage>
        <taxon>Eukaryota</taxon>
        <taxon>Metazoa</taxon>
        <taxon>Spiralia</taxon>
        <taxon>Lophotrochozoa</taxon>
        <taxon>Mollusca</taxon>
        <taxon>Gastropoda</taxon>
        <taxon>Patellogastropoda</taxon>
        <taxon>Patelloidea</taxon>
        <taxon>Patellidae</taxon>
        <taxon>Patella</taxon>
    </lineage>
</organism>
<proteinExistence type="predicted"/>
<reference evidence="2 3" key="1">
    <citation type="submission" date="2024-01" db="EMBL/GenBank/DDBJ databases">
        <title>The genome of the rayed Mediterranean limpet Patella caerulea (Linnaeus, 1758).</title>
        <authorList>
            <person name="Anh-Thu Weber A."/>
            <person name="Halstead-Nussloch G."/>
        </authorList>
    </citation>
    <scope>NUCLEOTIDE SEQUENCE [LARGE SCALE GENOMIC DNA]</scope>
    <source>
        <strain evidence="2">AATW-2023a</strain>
        <tissue evidence="2">Whole specimen</tissue>
    </source>
</reference>
<accession>A0AAN8PZN4</accession>